<accession>A0A084W1H1</accession>
<organism evidence="1">
    <name type="scientific">Anopheles sinensis</name>
    <name type="common">Mosquito</name>
    <dbReference type="NCBI Taxonomy" id="74873"/>
    <lineage>
        <taxon>Eukaryota</taxon>
        <taxon>Metazoa</taxon>
        <taxon>Ecdysozoa</taxon>
        <taxon>Arthropoda</taxon>
        <taxon>Hexapoda</taxon>
        <taxon>Insecta</taxon>
        <taxon>Pterygota</taxon>
        <taxon>Neoptera</taxon>
        <taxon>Endopterygota</taxon>
        <taxon>Diptera</taxon>
        <taxon>Nematocera</taxon>
        <taxon>Culicoidea</taxon>
        <taxon>Culicidae</taxon>
        <taxon>Anophelinae</taxon>
        <taxon>Anopheles</taxon>
    </lineage>
</organism>
<evidence type="ECO:0000313" key="2">
    <source>
        <dbReference type="EnsemblMetazoa" id="ASIC011896-PA"/>
    </source>
</evidence>
<dbReference type="Proteomes" id="UP000030765">
    <property type="component" value="Unassembled WGS sequence"/>
</dbReference>
<evidence type="ECO:0000313" key="1">
    <source>
        <dbReference type="EMBL" id="KFB44065.1"/>
    </source>
</evidence>
<reference evidence="1 3" key="1">
    <citation type="journal article" date="2014" name="BMC Genomics">
        <title>Genome sequence of Anopheles sinensis provides insight into genetics basis of mosquito competence for malaria parasites.</title>
        <authorList>
            <person name="Zhou D."/>
            <person name="Zhang D."/>
            <person name="Ding G."/>
            <person name="Shi L."/>
            <person name="Hou Q."/>
            <person name="Ye Y."/>
            <person name="Xu Y."/>
            <person name="Zhou H."/>
            <person name="Xiong C."/>
            <person name="Li S."/>
            <person name="Yu J."/>
            <person name="Hong S."/>
            <person name="Yu X."/>
            <person name="Zou P."/>
            <person name="Chen C."/>
            <person name="Chang X."/>
            <person name="Wang W."/>
            <person name="Lv Y."/>
            <person name="Sun Y."/>
            <person name="Ma L."/>
            <person name="Shen B."/>
            <person name="Zhu C."/>
        </authorList>
    </citation>
    <scope>NUCLEOTIDE SEQUENCE [LARGE SCALE GENOMIC DNA]</scope>
</reference>
<sequence length="76" mass="8275">MWLTLSCWGRTVRGRGYCFRPTLSTVTPDDFVQTPHLQTFALSGEEEQAVGHDHGENVAGVNYLLPSLQDLGAGLG</sequence>
<evidence type="ECO:0000313" key="3">
    <source>
        <dbReference type="Proteomes" id="UP000030765"/>
    </source>
</evidence>
<dbReference type="AlphaFoldDB" id="A0A084W1H1"/>
<protein>
    <submittedName>
        <fullName evidence="1 2">Two component transcriptional regulator</fullName>
    </submittedName>
</protein>
<name>A0A084W1H1_ANOSI</name>
<dbReference type="EMBL" id="ATLV01019344">
    <property type="status" value="NOT_ANNOTATED_CDS"/>
    <property type="molecule type" value="Genomic_DNA"/>
</dbReference>
<proteinExistence type="predicted"/>
<keyword evidence="3" id="KW-1185">Reference proteome</keyword>
<dbReference type="EMBL" id="KE525268">
    <property type="protein sequence ID" value="KFB44065.1"/>
    <property type="molecule type" value="Genomic_DNA"/>
</dbReference>
<gene>
    <name evidence="1" type="ORF">ZHAS_00011896</name>
</gene>
<dbReference type="VEuPathDB" id="VectorBase:ASIC011896"/>
<reference evidence="2" key="2">
    <citation type="submission" date="2020-05" db="UniProtKB">
        <authorList>
            <consortium name="EnsemblMetazoa"/>
        </authorList>
    </citation>
    <scope>IDENTIFICATION</scope>
</reference>
<dbReference type="EnsemblMetazoa" id="ASIC011896-RA">
    <property type="protein sequence ID" value="ASIC011896-PA"/>
    <property type="gene ID" value="ASIC011896"/>
</dbReference>